<protein>
    <submittedName>
        <fullName evidence="2">Uncharacterized protein</fullName>
    </submittedName>
</protein>
<dbReference type="GeneID" id="87823953"/>
<feature type="region of interest" description="Disordered" evidence="1">
    <location>
        <begin position="49"/>
        <end position="83"/>
    </location>
</feature>
<name>A0AAN6U1C5_9PEZI</name>
<accession>A0AAN6U1C5</accession>
<evidence type="ECO:0000256" key="1">
    <source>
        <dbReference type="SAM" id="MobiDB-lite"/>
    </source>
</evidence>
<dbReference type="EMBL" id="MU853227">
    <property type="protein sequence ID" value="KAK4124605.1"/>
    <property type="molecule type" value="Genomic_DNA"/>
</dbReference>
<keyword evidence="3" id="KW-1185">Reference proteome</keyword>
<comment type="caution">
    <text evidence="2">The sequence shown here is derived from an EMBL/GenBank/DDBJ whole genome shotgun (WGS) entry which is preliminary data.</text>
</comment>
<dbReference type="RefSeq" id="XP_062648376.1">
    <property type="nucleotide sequence ID" value="XM_062787183.1"/>
</dbReference>
<feature type="compositionally biased region" description="Basic and acidic residues" evidence="1">
    <location>
        <begin position="49"/>
        <end position="63"/>
    </location>
</feature>
<sequence>MGRSSRLERLRLVAIRRSVCGLLGIPGNGMHHVLAWEDRVLGSARLDGLDRESRDSRAAEGREIPVGQRGGGGAKASPRTVNG</sequence>
<reference evidence="2" key="1">
    <citation type="journal article" date="2023" name="Mol. Phylogenet. Evol.">
        <title>Genome-scale phylogeny and comparative genomics of the fungal order Sordariales.</title>
        <authorList>
            <person name="Hensen N."/>
            <person name="Bonometti L."/>
            <person name="Westerberg I."/>
            <person name="Brannstrom I.O."/>
            <person name="Guillou S."/>
            <person name="Cros-Aarteil S."/>
            <person name="Calhoun S."/>
            <person name="Haridas S."/>
            <person name="Kuo A."/>
            <person name="Mondo S."/>
            <person name="Pangilinan J."/>
            <person name="Riley R."/>
            <person name="LaButti K."/>
            <person name="Andreopoulos B."/>
            <person name="Lipzen A."/>
            <person name="Chen C."/>
            <person name="Yan M."/>
            <person name="Daum C."/>
            <person name="Ng V."/>
            <person name="Clum A."/>
            <person name="Steindorff A."/>
            <person name="Ohm R.A."/>
            <person name="Martin F."/>
            <person name="Silar P."/>
            <person name="Natvig D.O."/>
            <person name="Lalanne C."/>
            <person name="Gautier V."/>
            <person name="Ament-Velasquez S.L."/>
            <person name="Kruys A."/>
            <person name="Hutchinson M.I."/>
            <person name="Powell A.J."/>
            <person name="Barry K."/>
            <person name="Miller A.N."/>
            <person name="Grigoriev I.V."/>
            <person name="Debuchy R."/>
            <person name="Gladieux P."/>
            <person name="Hiltunen Thoren M."/>
            <person name="Johannesson H."/>
        </authorList>
    </citation>
    <scope>NUCLEOTIDE SEQUENCE</scope>
    <source>
        <strain evidence="2">CBS 731.68</strain>
    </source>
</reference>
<dbReference type="AlphaFoldDB" id="A0AAN6U1C5"/>
<reference evidence="2" key="2">
    <citation type="submission" date="2023-05" db="EMBL/GenBank/DDBJ databases">
        <authorList>
            <consortium name="Lawrence Berkeley National Laboratory"/>
            <person name="Steindorff A."/>
            <person name="Hensen N."/>
            <person name="Bonometti L."/>
            <person name="Westerberg I."/>
            <person name="Brannstrom I.O."/>
            <person name="Guillou S."/>
            <person name="Cros-Aarteil S."/>
            <person name="Calhoun S."/>
            <person name="Haridas S."/>
            <person name="Kuo A."/>
            <person name="Mondo S."/>
            <person name="Pangilinan J."/>
            <person name="Riley R."/>
            <person name="Labutti K."/>
            <person name="Andreopoulos B."/>
            <person name="Lipzen A."/>
            <person name="Chen C."/>
            <person name="Yanf M."/>
            <person name="Daum C."/>
            <person name="Ng V."/>
            <person name="Clum A."/>
            <person name="Ohm R."/>
            <person name="Martin F."/>
            <person name="Silar P."/>
            <person name="Natvig D."/>
            <person name="Lalanne C."/>
            <person name="Gautier V."/>
            <person name="Ament-Velasquez S.L."/>
            <person name="Kruys A."/>
            <person name="Hutchinson M.I."/>
            <person name="Powell A.J."/>
            <person name="Barry K."/>
            <person name="Miller A.N."/>
            <person name="Grigoriev I.V."/>
            <person name="Debuchy R."/>
            <person name="Gladieux P."/>
            <person name="Thoren M.H."/>
            <person name="Johannesson H."/>
        </authorList>
    </citation>
    <scope>NUCLEOTIDE SEQUENCE</scope>
    <source>
        <strain evidence="2">CBS 731.68</strain>
    </source>
</reference>
<evidence type="ECO:0000313" key="3">
    <source>
        <dbReference type="Proteomes" id="UP001302602"/>
    </source>
</evidence>
<proteinExistence type="predicted"/>
<gene>
    <name evidence="2" type="ORF">N657DRAFT_398930</name>
</gene>
<evidence type="ECO:0000313" key="2">
    <source>
        <dbReference type="EMBL" id="KAK4124605.1"/>
    </source>
</evidence>
<dbReference type="Proteomes" id="UP001302602">
    <property type="component" value="Unassembled WGS sequence"/>
</dbReference>
<organism evidence="2 3">
    <name type="scientific">Parathielavia appendiculata</name>
    <dbReference type="NCBI Taxonomy" id="2587402"/>
    <lineage>
        <taxon>Eukaryota</taxon>
        <taxon>Fungi</taxon>
        <taxon>Dikarya</taxon>
        <taxon>Ascomycota</taxon>
        <taxon>Pezizomycotina</taxon>
        <taxon>Sordariomycetes</taxon>
        <taxon>Sordariomycetidae</taxon>
        <taxon>Sordariales</taxon>
        <taxon>Chaetomiaceae</taxon>
        <taxon>Parathielavia</taxon>
    </lineage>
</organism>